<evidence type="ECO:0000313" key="1">
    <source>
        <dbReference type="EMBL" id="OHW61846.1"/>
    </source>
</evidence>
<keyword evidence="1" id="KW-0378">Hydrolase</keyword>
<reference evidence="1 2" key="1">
    <citation type="submission" date="2016-09" db="EMBL/GenBank/DDBJ databases">
        <title>Genome sequence of Eubacterium angustum.</title>
        <authorList>
            <person name="Poehlein A."/>
            <person name="Daniel R."/>
        </authorList>
    </citation>
    <scope>NUCLEOTIDE SEQUENCE [LARGE SCALE GENOMIC DNA]</scope>
    <source>
        <strain evidence="1 2">DSM 1989</strain>
    </source>
</reference>
<dbReference type="SUPFAM" id="SSF56784">
    <property type="entry name" value="HAD-like"/>
    <property type="match status" value="1"/>
</dbReference>
<dbReference type="OrthoDB" id="9794212at2"/>
<dbReference type="GO" id="GO:0016787">
    <property type="term" value="F:hydrolase activity"/>
    <property type="evidence" value="ECO:0007669"/>
    <property type="project" value="UniProtKB-KW"/>
</dbReference>
<keyword evidence="2" id="KW-1185">Reference proteome</keyword>
<dbReference type="Pfam" id="PF12710">
    <property type="entry name" value="HAD"/>
    <property type="match status" value="1"/>
</dbReference>
<accession>A0A1S1V585</accession>
<dbReference type="Gene3D" id="3.40.50.1000">
    <property type="entry name" value="HAD superfamily/HAD-like"/>
    <property type="match status" value="1"/>
</dbReference>
<dbReference type="Gene3D" id="1.20.1440.100">
    <property type="entry name" value="SG protein - dephosphorylation function"/>
    <property type="match status" value="1"/>
</dbReference>
<gene>
    <name evidence="1" type="ORF">EUAN_18510</name>
</gene>
<evidence type="ECO:0000313" key="2">
    <source>
        <dbReference type="Proteomes" id="UP000180254"/>
    </source>
</evidence>
<dbReference type="InterPro" id="IPR036412">
    <property type="entry name" value="HAD-like_sf"/>
</dbReference>
<sequence>MKQRFAFFDVDKTILERDSMYDLLFYTWKKHPISIIPSMLKLLSVVIVYLFKGANDIRILKEGVFFSFRYLSEEELRYFAQELLLKKKSFRAGIAEIKLKHEQGCIVALVSASPERYLKYFPEVLPVDKIIGTTVDENGVIDGENCKHDEKVRRIKAWLIANEWEIDYEESFGYSDSLSADGPMLELVQHRYLINSSLQVEGYKNLYWER</sequence>
<dbReference type="STRING" id="39480.EUAN_18510"/>
<dbReference type="AlphaFoldDB" id="A0A1S1V585"/>
<dbReference type="Proteomes" id="UP000180254">
    <property type="component" value="Unassembled WGS sequence"/>
</dbReference>
<organism evidence="1 2">
    <name type="scientific">Andreesenia angusta</name>
    <dbReference type="NCBI Taxonomy" id="39480"/>
    <lineage>
        <taxon>Bacteria</taxon>
        <taxon>Bacillati</taxon>
        <taxon>Bacillota</taxon>
        <taxon>Tissierellia</taxon>
        <taxon>Tissierellales</taxon>
        <taxon>Gottschalkiaceae</taxon>
        <taxon>Andreesenia</taxon>
    </lineage>
</organism>
<dbReference type="NCBIfam" id="TIGR01488">
    <property type="entry name" value="HAD-SF-IB"/>
    <property type="match status" value="1"/>
</dbReference>
<name>A0A1S1V585_9FIRM</name>
<dbReference type="RefSeq" id="WP_071063882.1">
    <property type="nucleotide sequence ID" value="NZ_MKIE01000007.1"/>
</dbReference>
<dbReference type="EMBL" id="MKIE01000007">
    <property type="protein sequence ID" value="OHW61846.1"/>
    <property type="molecule type" value="Genomic_DNA"/>
</dbReference>
<comment type="caution">
    <text evidence="1">The sequence shown here is derived from an EMBL/GenBank/DDBJ whole genome shotgun (WGS) entry which is preliminary data.</text>
</comment>
<dbReference type="InterPro" id="IPR023214">
    <property type="entry name" value="HAD_sf"/>
</dbReference>
<proteinExistence type="predicted"/>
<protein>
    <submittedName>
        <fullName evidence="1">Haloacid dehalogenase-like hydrolase</fullName>
    </submittedName>
</protein>